<reference evidence="4" key="1">
    <citation type="submission" date="2021-06" db="EMBL/GenBank/DDBJ databases">
        <title>Comparative genomics, transcriptomics and evolutionary studies reveal genomic signatures of adaptation to plant cell wall in hemibiotrophic fungi.</title>
        <authorList>
            <consortium name="DOE Joint Genome Institute"/>
            <person name="Baroncelli R."/>
            <person name="Diaz J.F."/>
            <person name="Benocci T."/>
            <person name="Peng M."/>
            <person name="Battaglia E."/>
            <person name="Haridas S."/>
            <person name="Andreopoulos W."/>
            <person name="Labutti K."/>
            <person name="Pangilinan J."/>
            <person name="Floch G.L."/>
            <person name="Makela M.R."/>
            <person name="Henrissat B."/>
            <person name="Grigoriev I.V."/>
            <person name="Crouch J.A."/>
            <person name="De Vries R.P."/>
            <person name="Sukno S.A."/>
            <person name="Thon M.R."/>
        </authorList>
    </citation>
    <scope>NUCLEOTIDE SEQUENCE</scope>
    <source>
        <strain evidence="4">CBS 102054</strain>
    </source>
</reference>
<evidence type="ECO:0000313" key="4">
    <source>
        <dbReference type="EMBL" id="KAK1634954.1"/>
    </source>
</evidence>
<dbReference type="PANTHER" id="PTHR42748">
    <property type="entry name" value="NITROGEN METABOLITE REPRESSION PROTEIN NMRA FAMILY MEMBER"/>
    <property type="match status" value="1"/>
</dbReference>
<dbReference type="Gene3D" id="3.90.25.10">
    <property type="entry name" value="UDP-galactose 4-epimerase, domain 1"/>
    <property type="match status" value="1"/>
</dbReference>
<dbReference type="Pfam" id="PF05368">
    <property type="entry name" value="NmrA"/>
    <property type="match status" value="1"/>
</dbReference>
<evidence type="ECO:0000313" key="5">
    <source>
        <dbReference type="Proteomes" id="UP001243989"/>
    </source>
</evidence>
<dbReference type="InterPro" id="IPR008030">
    <property type="entry name" value="NmrA-like"/>
</dbReference>
<dbReference type="PANTHER" id="PTHR42748:SF14">
    <property type="entry name" value="SNOAL-LIKE DOMAIN-CONTAINING PROTEIN"/>
    <property type="match status" value="1"/>
</dbReference>
<evidence type="ECO:0000256" key="2">
    <source>
        <dbReference type="ARBA" id="ARBA00022857"/>
    </source>
</evidence>
<dbReference type="GeneID" id="85473014"/>
<evidence type="ECO:0000256" key="1">
    <source>
        <dbReference type="ARBA" id="ARBA00006328"/>
    </source>
</evidence>
<keyword evidence="2" id="KW-0521">NADP</keyword>
<feature type="domain" description="NmrA-like" evidence="3">
    <location>
        <begin position="4"/>
        <end position="302"/>
    </location>
</feature>
<sequence length="333" mass="36107">MAPTLLIIGGTGAQGSEIVRVLSKTGRYGIFVLTRDAKSAAALEVARLPNVSMIEGDASSVADLRRAFIGVDACFVNTNGFALSERDELYWGVRTFEIAAEAGVKHYVYAGLPYVYKRSGYNPKYNVGHLDGKGRVTDFISAQPTGSMNWSVVNSALYLEMFYSSFLPTLGADGKTFVFNGAMGDGSAAMVTLPDLALYTLWVFDNPEKARGLVLDVATEHVGWHNVATAFTKVTGKPAVYNPISPEMFGLTVAAGMPGGVESRFGENGMRVADNFEAFMELHSLAVSGSQGLWTVDYDTLDRILPGRVKSVEEWMRKVDYTGENSRAVLKTM</sequence>
<comment type="caution">
    <text evidence="4">The sequence shown here is derived from an EMBL/GenBank/DDBJ whole genome shotgun (WGS) entry which is preliminary data.</text>
</comment>
<gene>
    <name evidence="4" type="ORF">BDP81DRAFT_396178</name>
</gene>
<dbReference type="Gene3D" id="3.40.50.720">
    <property type="entry name" value="NAD(P)-binding Rossmann-like Domain"/>
    <property type="match status" value="1"/>
</dbReference>
<proteinExistence type="inferred from homology"/>
<dbReference type="GO" id="GO:0005634">
    <property type="term" value="C:nucleus"/>
    <property type="evidence" value="ECO:0007669"/>
    <property type="project" value="TreeGrafter"/>
</dbReference>
<dbReference type="Proteomes" id="UP001243989">
    <property type="component" value="Unassembled WGS sequence"/>
</dbReference>
<comment type="similarity">
    <text evidence="1">Belongs to the NmrA-type oxidoreductase family.</text>
</comment>
<dbReference type="InterPro" id="IPR051164">
    <property type="entry name" value="NmrA-like_oxidored"/>
</dbReference>
<dbReference type="AlphaFoldDB" id="A0AAI9ZN02"/>
<evidence type="ECO:0000259" key="3">
    <source>
        <dbReference type="Pfam" id="PF05368"/>
    </source>
</evidence>
<protein>
    <recommendedName>
        <fullName evidence="3">NmrA-like domain-containing protein</fullName>
    </recommendedName>
</protein>
<keyword evidence="5" id="KW-1185">Reference proteome</keyword>
<dbReference type="RefSeq" id="XP_060443561.1">
    <property type="nucleotide sequence ID" value="XM_060588152.1"/>
</dbReference>
<dbReference type="EMBL" id="JAHMHQ010000014">
    <property type="protein sequence ID" value="KAK1634954.1"/>
    <property type="molecule type" value="Genomic_DNA"/>
</dbReference>
<organism evidence="4 5">
    <name type="scientific">Colletotrichum phormii</name>
    <dbReference type="NCBI Taxonomy" id="359342"/>
    <lineage>
        <taxon>Eukaryota</taxon>
        <taxon>Fungi</taxon>
        <taxon>Dikarya</taxon>
        <taxon>Ascomycota</taxon>
        <taxon>Pezizomycotina</taxon>
        <taxon>Sordariomycetes</taxon>
        <taxon>Hypocreomycetidae</taxon>
        <taxon>Glomerellales</taxon>
        <taxon>Glomerellaceae</taxon>
        <taxon>Colletotrichum</taxon>
        <taxon>Colletotrichum acutatum species complex</taxon>
    </lineage>
</organism>
<accession>A0AAI9ZN02</accession>
<dbReference type="InterPro" id="IPR036291">
    <property type="entry name" value="NAD(P)-bd_dom_sf"/>
</dbReference>
<dbReference type="SUPFAM" id="SSF51735">
    <property type="entry name" value="NAD(P)-binding Rossmann-fold domains"/>
    <property type="match status" value="1"/>
</dbReference>
<name>A0AAI9ZN02_9PEZI</name>